<reference evidence="1" key="1">
    <citation type="submission" date="2021-06" db="EMBL/GenBank/DDBJ databases">
        <authorList>
            <person name="Kallberg Y."/>
            <person name="Tangrot J."/>
            <person name="Rosling A."/>
        </authorList>
    </citation>
    <scope>NUCLEOTIDE SEQUENCE</scope>
    <source>
        <strain evidence="1">AU212A</strain>
    </source>
</reference>
<sequence>MNQPLVFMHRSNCHSTFENIDIMRNKLRQRAHVTNACTHCKQIRKKCSGTATCSNCRKRKVECIFVKPNEKRGRKPKQRISNYCGEFSYFKCDLSTHTTPQTQTATNILSDESPTDIKNAIPTVYELSTHPGLPNMPTNKPNQEILINNIDNNDSKSNSLQIIEHSFPHPSPPMNFILNRITSTNNNNNNYSATIIDNSLSSSFITSNQSISINNEQEADILIYSQDYPFHNSSISEICEHNITSNPISPSGIYMDCPHIPIIEFDSFELGICEYRYYTNDPTHQIETNMSYPQQPTSQVDSLQLGIYENSFTSNPCNLISSSELLDSTNIQHFDDDSVNNNY</sequence>
<name>A0ACA9K339_9GLOM</name>
<evidence type="ECO:0000313" key="2">
    <source>
        <dbReference type="Proteomes" id="UP000789860"/>
    </source>
</evidence>
<gene>
    <name evidence="1" type="ORF">SCALOS_LOCUS1099</name>
</gene>
<accession>A0ACA9K339</accession>
<keyword evidence="2" id="KW-1185">Reference proteome</keyword>
<comment type="caution">
    <text evidence="1">The sequence shown here is derived from an EMBL/GenBank/DDBJ whole genome shotgun (WGS) entry which is preliminary data.</text>
</comment>
<organism evidence="1 2">
    <name type="scientific">Scutellospora calospora</name>
    <dbReference type="NCBI Taxonomy" id="85575"/>
    <lineage>
        <taxon>Eukaryota</taxon>
        <taxon>Fungi</taxon>
        <taxon>Fungi incertae sedis</taxon>
        <taxon>Mucoromycota</taxon>
        <taxon>Glomeromycotina</taxon>
        <taxon>Glomeromycetes</taxon>
        <taxon>Diversisporales</taxon>
        <taxon>Gigasporaceae</taxon>
        <taxon>Scutellospora</taxon>
    </lineage>
</organism>
<evidence type="ECO:0000313" key="1">
    <source>
        <dbReference type="EMBL" id="CAG8449125.1"/>
    </source>
</evidence>
<protein>
    <submittedName>
        <fullName evidence="1">2825_t:CDS:1</fullName>
    </submittedName>
</protein>
<dbReference type="EMBL" id="CAJVPM010000669">
    <property type="protein sequence ID" value="CAG8449125.1"/>
    <property type="molecule type" value="Genomic_DNA"/>
</dbReference>
<dbReference type="Proteomes" id="UP000789860">
    <property type="component" value="Unassembled WGS sequence"/>
</dbReference>
<proteinExistence type="predicted"/>